<accession>A0A644ZBW1</accession>
<name>A0A644ZBW1_9ZZZZ</name>
<protein>
    <submittedName>
        <fullName evidence="1">Uncharacterized protein</fullName>
    </submittedName>
</protein>
<reference evidence="1" key="1">
    <citation type="submission" date="2019-08" db="EMBL/GenBank/DDBJ databases">
        <authorList>
            <person name="Kucharzyk K."/>
            <person name="Murdoch R.W."/>
            <person name="Higgins S."/>
            <person name="Loffler F."/>
        </authorList>
    </citation>
    <scope>NUCLEOTIDE SEQUENCE</scope>
</reference>
<comment type="caution">
    <text evidence="1">The sequence shown here is derived from an EMBL/GenBank/DDBJ whole genome shotgun (WGS) entry which is preliminary data.</text>
</comment>
<dbReference type="AlphaFoldDB" id="A0A644ZBW1"/>
<sequence length="352" mass="40311">MMESESIMNENLSAIMRTRLFILLLAVSNMAIFGQQYSPKPVTVGEDTFLPYIKGKVINRIPENDLIAQKIFAILRPLPSVNTPQGYEVEAYSDGTSHMLELHFMPYLLEEGETVRKPGSNINFYFNDIASIFRQPLQSGIGEIYTLPAKTGDFMGFPIYEHEGRERTAIYTGNEPLFLPVSQEEYLNALIKYEEQKNKENGSPISMDDNLKEIEKAYQELLKTDKAAAEEFRKDMESFRKDLVQNNTTDDLTSSYKKELAHLSPAERKKQAYYAIHSMEKKGNFSGLVSDNETEKAQPLVKPNDKAISKNANDKIRLIVVTWKPGYALTDDKMHEILQNQTIWKRIMQEVE</sequence>
<dbReference type="EMBL" id="VSSQ01008210">
    <property type="protein sequence ID" value="MPM38219.1"/>
    <property type="molecule type" value="Genomic_DNA"/>
</dbReference>
<gene>
    <name evidence="1" type="ORF">SDC9_84848</name>
</gene>
<evidence type="ECO:0000313" key="1">
    <source>
        <dbReference type="EMBL" id="MPM38219.1"/>
    </source>
</evidence>
<proteinExistence type="predicted"/>
<organism evidence="1">
    <name type="scientific">bioreactor metagenome</name>
    <dbReference type="NCBI Taxonomy" id="1076179"/>
    <lineage>
        <taxon>unclassified sequences</taxon>
        <taxon>metagenomes</taxon>
        <taxon>ecological metagenomes</taxon>
    </lineage>
</organism>